<dbReference type="InParanoid" id="A0A1V8SEP2"/>
<dbReference type="InterPro" id="IPR021054">
    <property type="entry name" value="Cell_wall_mannoprotein_1"/>
</dbReference>
<dbReference type="OrthoDB" id="3485059at2759"/>
<evidence type="ECO:0008006" key="4">
    <source>
        <dbReference type="Google" id="ProtNLM"/>
    </source>
</evidence>
<keyword evidence="3" id="KW-1185">Reference proteome</keyword>
<organism evidence="2 3">
    <name type="scientific">Cryoendolithus antarcticus</name>
    <dbReference type="NCBI Taxonomy" id="1507870"/>
    <lineage>
        <taxon>Eukaryota</taxon>
        <taxon>Fungi</taxon>
        <taxon>Dikarya</taxon>
        <taxon>Ascomycota</taxon>
        <taxon>Pezizomycotina</taxon>
        <taxon>Dothideomycetes</taxon>
        <taxon>Dothideomycetidae</taxon>
        <taxon>Cladosporiales</taxon>
        <taxon>Cladosporiaceae</taxon>
        <taxon>Cryoendolithus</taxon>
    </lineage>
</organism>
<reference evidence="3" key="1">
    <citation type="submission" date="2017-03" db="EMBL/GenBank/DDBJ databases">
        <title>Genomes of endolithic fungi from Antarctica.</title>
        <authorList>
            <person name="Coleine C."/>
            <person name="Masonjones S."/>
            <person name="Stajich J.E."/>
        </authorList>
    </citation>
    <scope>NUCLEOTIDE SEQUENCE [LARGE SCALE GENOMIC DNA]</scope>
    <source>
        <strain evidence="3">CCFEE 5527</strain>
    </source>
</reference>
<dbReference type="EMBL" id="NAJO01000053">
    <property type="protein sequence ID" value="OQN97563.1"/>
    <property type="molecule type" value="Genomic_DNA"/>
</dbReference>
<evidence type="ECO:0000256" key="1">
    <source>
        <dbReference type="SAM" id="SignalP"/>
    </source>
</evidence>
<keyword evidence="1" id="KW-0732">Signal</keyword>
<dbReference type="Pfam" id="PF12296">
    <property type="entry name" value="HsbA"/>
    <property type="match status" value="1"/>
</dbReference>
<name>A0A1V8SEP2_9PEZI</name>
<comment type="caution">
    <text evidence="2">The sequence shown here is derived from an EMBL/GenBank/DDBJ whole genome shotgun (WGS) entry which is preliminary data.</text>
</comment>
<feature type="signal peptide" evidence="1">
    <location>
        <begin position="1"/>
        <end position="17"/>
    </location>
</feature>
<evidence type="ECO:0000313" key="2">
    <source>
        <dbReference type="EMBL" id="OQN97563.1"/>
    </source>
</evidence>
<proteinExistence type="predicted"/>
<dbReference type="AlphaFoldDB" id="A0A1V8SEP2"/>
<dbReference type="Proteomes" id="UP000192596">
    <property type="component" value="Unassembled WGS sequence"/>
</dbReference>
<dbReference type="Gene3D" id="1.20.1280.140">
    <property type="match status" value="1"/>
</dbReference>
<accession>A0A1V8SEP2</accession>
<dbReference type="PANTHER" id="PTHR38123:SF4">
    <property type="entry name" value="CELL WALL GALACTOMANNOPROTEIN, PUTATIVE (AFU_ORTHOLOGUE AFUA_4G00870)-RELATED"/>
    <property type="match status" value="1"/>
</dbReference>
<sequence length="203" mass="20873">MKFLPFALSALVAVSSASPIIKRDSASDANAIVSSLSNIVAKVTTLNNTLNTFKAKDPLNLFTALKIQKQSNDVGSATDSAISTAQASGPLDDAGSLKVALATLSLSTTLKGFLANIESKKPAFDSILLGLVSLSQTTKATLVKQKGQADQLGAVIASKLTPAYQGLAPGVQSQIDGYFDHAIAVYSQPGGVISLPPLSLGKE</sequence>
<dbReference type="PANTHER" id="PTHR38123">
    <property type="entry name" value="CELL WALL SERINE-THREONINE-RICH GALACTOMANNOPROTEIN MP1 (AFU_ORTHOLOGUE AFUA_4G03240)"/>
    <property type="match status" value="1"/>
</dbReference>
<protein>
    <recommendedName>
        <fullName evidence="4">Cell wall protein</fullName>
    </recommendedName>
</protein>
<dbReference type="STRING" id="1507870.A0A1V8SEP2"/>
<dbReference type="GO" id="GO:0005576">
    <property type="term" value="C:extracellular region"/>
    <property type="evidence" value="ECO:0007669"/>
    <property type="project" value="TreeGrafter"/>
</dbReference>
<evidence type="ECO:0000313" key="3">
    <source>
        <dbReference type="Proteomes" id="UP000192596"/>
    </source>
</evidence>
<gene>
    <name evidence="2" type="ORF">B0A48_16717</name>
</gene>
<feature type="chain" id="PRO_5010741712" description="Cell wall protein" evidence="1">
    <location>
        <begin position="18"/>
        <end position="203"/>
    </location>
</feature>